<organism evidence="2 3">
    <name type="scientific">Neohortaea acidophila</name>
    <dbReference type="NCBI Taxonomy" id="245834"/>
    <lineage>
        <taxon>Eukaryota</taxon>
        <taxon>Fungi</taxon>
        <taxon>Dikarya</taxon>
        <taxon>Ascomycota</taxon>
        <taxon>Pezizomycotina</taxon>
        <taxon>Dothideomycetes</taxon>
        <taxon>Dothideomycetidae</taxon>
        <taxon>Mycosphaerellales</taxon>
        <taxon>Teratosphaeriaceae</taxon>
        <taxon>Neohortaea</taxon>
    </lineage>
</organism>
<evidence type="ECO:0000256" key="1">
    <source>
        <dbReference type="ARBA" id="ARBA00006484"/>
    </source>
</evidence>
<dbReference type="Pfam" id="PF00106">
    <property type="entry name" value="adh_short"/>
    <property type="match status" value="1"/>
</dbReference>
<dbReference type="PRINTS" id="PR00081">
    <property type="entry name" value="GDHRDH"/>
</dbReference>
<reference evidence="2" key="1">
    <citation type="journal article" date="2020" name="Stud. Mycol.">
        <title>101 Dothideomycetes genomes: a test case for predicting lifestyles and emergence of pathogens.</title>
        <authorList>
            <person name="Haridas S."/>
            <person name="Albert R."/>
            <person name="Binder M."/>
            <person name="Bloem J."/>
            <person name="Labutti K."/>
            <person name="Salamov A."/>
            <person name="Andreopoulos B."/>
            <person name="Baker S."/>
            <person name="Barry K."/>
            <person name="Bills G."/>
            <person name="Bluhm B."/>
            <person name="Cannon C."/>
            <person name="Castanera R."/>
            <person name="Culley D."/>
            <person name="Daum C."/>
            <person name="Ezra D."/>
            <person name="Gonzalez J."/>
            <person name="Henrissat B."/>
            <person name="Kuo A."/>
            <person name="Liang C."/>
            <person name="Lipzen A."/>
            <person name="Lutzoni F."/>
            <person name="Magnuson J."/>
            <person name="Mondo S."/>
            <person name="Nolan M."/>
            <person name="Ohm R."/>
            <person name="Pangilinan J."/>
            <person name="Park H.-J."/>
            <person name="Ramirez L."/>
            <person name="Alfaro M."/>
            <person name="Sun H."/>
            <person name="Tritt A."/>
            <person name="Yoshinaga Y."/>
            <person name="Zwiers L.-H."/>
            <person name="Turgeon B."/>
            <person name="Goodwin S."/>
            <person name="Spatafora J."/>
            <person name="Crous P."/>
            <person name="Grigoriev I."/>
        </authorList>
    </citation>
    <scope>NUCLEOTIDE SEQUENCE</scope>
    <source>
        <strain evidence="2">CBS 113389</strain>
    </source>
</reference>
<dbReference type="RefSeq" id="XP_033587421.1">
    <property type="nucleotide sequence ID" value="XM_033734429.1"/>
</dbReference>
<accession>A0A6A6PMC8</accession>
<dbReference type="EMBL" id="MU001639">
    <property type="protein sequence ID" value="KAF2480851.1"/>
    <property type="molecule type" value="Genomic_DNA"/>
</dbReference>
<evidence type="ECO:0000313" key="3">
    <source>
        <dbReference type="Proteomes" id="UP000799767"/>
    </source>
</evidence>
<evidence type="ECO:0000313" key="2">
    <source>
        <dbReference type="EMBL" id="KAF2480851.1"/>
    </source>
</evidence>
<dbReference type="SUPFAM" id="SSF51735">
    <property type="entry name" value="NAD(P)-binding Rossmann-fold domains"/>
    <property type="match status" value="1"/>
</dbReference>
<dbReference type="GO" id="GO:0016616">
    <property type="term" value="F:oxidoreductase activity, acting on the CH-OH group of donors, NAD or NADP as acceptor"/>
    <property type="evidence" value="ECO:0007669"/>
    <property type="project" value="TreeGrafter"/>
</dbReference>
<dbReference type="AlphaFoldDB" id="A0A6A6PMC8"/>
<keyword evidence="3" id="KW-1185">Reference proteome</keyword>
<protein>
    <recommendedName>
        <fullName evidence="4">NADP(+)-dependent dehydrogenase</fullName>
    </recommendedName>
</protein>
<name>A0A6A6PMC8_9PEZI</name>
<sequence length="296" mass="31305">MKPPYPALVSEWHNAPYPAIEPTSPALSHAGQTVVVTGAGSGIGQAACLAYAASGASRLILLGRRQAKLDETQALIEAQSPGSCAVHPFAADTMHAAAIKGVAEAVGGWDVLVLSAGAIMSPASVADAEPDAWWNVIETNMRGFFNTLHAFLPTRKPGARIVGVSAAIVNLPAVYPPCQGASAYVTSKLAQIRLLEHVAAEHPDVFVVAVHPGIVATDMMRKSGMTEGNAEATLLDDVNLSAHFFVWATTKQAAFLRGKFCYANWDVEQLQARAKEIQETSILTPNILGWPFQAEA</sequence>
<comment type="similarity">
    <text evidence="1">Belongs to the short-chain dehydrogenases/reductases (SDR) family.</text>
</comment>
<gene>
    <name evidence="2" type="ORF">BDY17DRAFT_302504</name>
</gene>
<dbReference type="Proteomes" id="UP000799767">
    <property type="component" value="Unassembled WGS sequence"/>
</dbReference>
<evidence type="ECO:0008006" key="4">
    <source>
        <dbReference type="Google" id="ProtNLM"/>
    </source>
</evidence>
<dbReference type="InterPro" id="IPR036291">
    <property type="entry name" value="NAD(P)-bd_dom_sf"/>
</dbReference>
<dbReference type="OrthoDB" id="1933717at2759"/>
<proteinExistence type="inferred from homology"/>
<dbReference type="CDD" id="cd05233">
    <property type="entry name" value="SDR_c"/>
    <property type="match status" value="1"/>
</dbReference>
<dbReference type="Gene3D" id="3.40.50.720">
    <property type="entry name" value="NAD(P)-binding Rossmann-like Domain"/>
    <property type="match status" value="1"/>
</dbReference>
<dbReference type="InterPro" id="IPR002347">
    <property type="entry name" value="SDR_fam"/>
</dbReference>
<dbReference type="GO" id="GO:0006633">
    <property type="term" value="P:fatty acid biosynthetic process"/>
    <property type="evidence" value="ECO:0007669"/>
    <property type="project" value="TreeGrafter"/>
</dbReference>
<dbReference type="GeneID" id="54475431"/>
<dbReference type="GO" id="GO:0048038">
    <property type="term" value="F:quinone binding"/>
    <property type="evidence" value="ECO:0007669"/>
    <property type="project" value="TreeGrafter"/>
</dbReference>
<dbReference type="PANTHER" id="PTHR42760">
    <property type="entry name" value="SHORT-CHAIN DEHYDROGENASES/REDUCTASES FAMILY MEMBER"/>
    <property type="match status" value="1"/>
</dbReference>
<dbReference type="PANTHER" id="PTHR42760:SF122">
    <property type="entry name" value="NAD(P)-BINDING PROTEIN"/>
    <property type="match status" value="1"/>
</dbReference>